<organism evidence="2 3">
    <name type="scientific">Halocaridina rubra</name>
    <name type="common">Hawaiian red shrimp</name>
    <dbReference type="NCBI Taxonomy" id="373956"/>
    <lineage>
        <taxon>Eukaryota</taxon>
        <taxon>Metazoa</taxon>
        <taxon>Ecdysozoa</taxon>
        <taxon>Arthropoda</taxon>
        <taxon>Crustacea</taxon>
        <taxon>Multicrustacea</taxon>
        <taxon>Malacostraca</taxon>
        <taxon>Eumalacostraca</taxon>
        <taxon>Eucarida</taxon>
        <taxon>Decapoda</taxon>
        <taxon>Pleocyemata</taxon>
        <taxon>Caridea</taxon>
        <taxon>Atyoidea</taxon>
        <taxon>Atyidae</taxon>
        <taxon>Halocaridina</taxon>
    </lineage>
</organism>
<proteinExistence type="predicted"/>
<sequence length="67" mass="7256">MDAQQTARSRSSSSKILLGHKLVIPGTVFFLVGQVFTLVFHRSLCVKNCNTKETVATIGAFVFLALG</sequence>
<dbReference type="Proteomes" id="UP001381693">
    <property type="component" value="Unassembled WGS sequence"/>
</dbReference>
<name>A0AAN8WEG6_HALRR</name>
<keyword evidence="1" id="KW-0472">Membrane</keyword>
<protein>
    <submittedName>
        <fullName evidence="2">Uncharacterized protein</fullName>
    </submittedName>
</protein>
<keyword evidence="1" id="KW-1133">Transmembrane helix</keyword>
<feature type="transmembrane region" description="Helical" evidence="1">
    <location>
        <begin position="21"/>
        <end position="40"/>
    </location>
</feature>
<keyword evidence="1" id="KW-0812">Transmembrane</keyword>
<evidence type="ECO:0000256" key="1">
    <source>
        <dbReference type="SAM" id="Phobius"/>
    </source>
</evidence>
<dbReference type="EMBL" id="JAXCGZ010023458">
    <property type="protein sequence ID" value="KAK7008354.1"/>
    <property type="molecule type" value="Genomic_DNA"/>
</dbReference>
<keyword evidence="3" id="KW-1185">Reference proteome</keyword>
<evidence type="ECO:0000313" key="3">
    <source>
        <dbReference type="Proteomes" id="UP001381693"/>
    </source>
</evidence>
<comment type="caution">
    <text evidence="2">The sequence shown here is derived from an EMBL/GenBank/DDBJ whole genome shotgun (WGS) entry which is preliminary data.</text>
</comment>
<feature type="non-terminal residue" evidence="2">
    <location>
        <position position="67"/>
    </location>
</feature>
<gene>
    <name evidence="2" type="ORF">SK128_018942</name>
</gene>
<dbReference type="AlphaFoldDB" id="A0AAN8WEG6"/>
<reference evidence="2 3" key="1">
    <citation type="submission" date="2023-11" db="EMBL/GenBank/DDBJ databases">
        <title>Halocaridina rubra genome assembly.</title>
        <authorList>
            <person name="Smith C."/>
        </authorList>
    </citation>
    <scope>NUCLEOTIDE SEQUENCE [LARGE SCALE GENOMIC DNA]</scope>
    <source>
        <strain evidence="2">EP-1</strain>
        <tissue evidence="2">Whole</tissue>
    </source>
</reference>
<evidence type="ECO:0000313" key="2">
    <source>
        <dbReference type="EMBL" id="KAK7008354.1"/>
    </source>
</evidence>
<accession>A0AAN8WEG6</accession>